<dbReference type="AlphaFoldDB" id="A0AAV7GHZ0"/>
<reference evidence="5 6" key="1">
    <citation type="journal article" date="2021" name="Hortic Res">
        <title>Chromosome-scale assembly of the Dendrobium chrysotoxum genome enhances the understanding of orchid evolution.</title>
        <authorList>
            <person name="Zhang Y."/>
            <person name="Zhang G.Q."/>
            <person name="Zhang D."/>
            <person name="Liu X.D."/>
            <person name="Xu X.Y."/>
            <person name="Sun W.H."/>
            <person name="Yu X."/>
            <person name="Zhu X."/>
            <person name="Wang Z.W."/>
            <person name="Zhao X."/>
            <person name="Zhong W.Y."/>
            <person name="Chen H."/>
            <person name="Yin W.L."/>
            <person name="Huang T."/>
            <person name="Niu S.C."/>
            <person name="Liu Z.J."/>
        </authorList>
    </citation>
    <scope>NUCLEOTIDE SEQUENCE [LARGE SCALE GENOMIC DNA]</scope>
    <source>
        <strain evidence="5">Lindl</strain>
    </source>
</reference>
<evidence type="ECO:0000256" key="1">
    <source>
        <dbReference type="ARBA" id="ARBA00007637"/>
    </source>
</evidence>
<keyword evidence="3" id="KW-0812">Transmembrane</keyword>
<dbReference type="Pfam" id="PF16363">
    <property type="entry name" value="GDP_Man_Dehyd"/>
    <property type="match status" value="2"/>
</dbReference>
<sequence>MPAAEQSGKRGGEICLPGALWGTLNQVKSDAYPAHMPAVEQSGESHLNHTLTRIYVGMRRGVENGKVSKREGSSKEFQTSVLGTTSQLRSNRFGPFSKMECSESRRKPYFRGKVFMAAILTTFYVVIVKQPPSFSYSNVFAHHELGVTHVLVTRGAGYIGSHAVLRLLKDSYRVTIVDNLSRGNMGAIKALQEQFEEPDELQFIIADLGNAKSVRKIFSKNAFDGVIHFATVAYVGESMLEPLRSEEGGGDLLRDSTTTGLTRQKTSASKKGGDGYSISTPNVDGEEMIDLSAGIRRNIPLVEITLGLGVDSPISEMEAVVTPLPTVSSTEEDNNQKSITIEELPSQPEIGSSSSTPVVSKASKNKMKNYLRRVRKKVVKARKSAEAKALKHVKSEANQKFVAPSTNPFPGGNHFHPSPVTQRREVVETRARSSIHLLDYYMARINQARTEQTPAPGPRPSVEGYDPSTLLDDVRSRFYTSQLRSNRFGPFSKMECSESRRKPYFRGKVFMAAILTTFCVVIVKQPPSFSYSNVFAHHELGVTHVLVTRGAGYIGSHAVLRLLKDSYRVTIVDNLSRGNMGAIKALQEQFEEPDELQFIIADLGNAKSVRKIFSKNAFDGVMHFATVAYIGESMLEPLRSEEGGGIYSGILPPLASHGRRLQLAKKVEMATAFQLQTVKFCLIS</sequence>
<accession>A0AAV7GHZ0</accession>
<feature type="compositionally biased region" description="Low complexity" evidence="2">
    <location>
        <begin position="352"/>
        <end position="362"/>
    </location>
</feature>
<dbReference type="Proteomes" id="UP000775213">
    <property type="component" value="Unassembled WGS sequence"/>
</dbReference>
<dbReference type="Gene3D" id="3.40.50.720">
    <property type="entry name" value="NAD(P)-binding Rossmann-like Domain"/>
    <property type="match status" value="2"/>
</dbReference>
<feature type="domain" description="NAD(P)-binding" evidence="4">
    <location>
        <begin position="546"/>
        <end position="639"/>
    </location>
</feature>
<name>A0AAV7GHZ0_DENCH</name>
<proteinExistence type="inferred from homology"/>
<comment type="caution">
    <text evidence="5">The sequence shown here is derived from an EMBL/GenBank/DDBJ whole genome shotgun (WGS) entry which is preliminary data.</text>
</comment>
<dbReference type="SUPFAM" id="SSF51735">
    <property type="entry name" value="NAD(P)-binding Rossmann-fold domains"/>
    <property type="match status" value="2"/>
</dbReference>
<evidence type="ECO:0000313" key="6">
    <source>
        <dbReference type="Proteomes" id="UP000775213"/>
    </source>
</evidence>
<feature type="region of interest" description="Disordered" evidence="2">
    <location>
        <begin position="326"/>
        <end position="364"/>
    </location>
</feature>
<evidence type="ECO:0000256" key="3">
    <source>
        <dbReference type="SAM" id="Phobius"/>
    </source>
</evidence>
<keyword evidence="3" id="KW-1133">Transmembrane helix</keyword>
<protein>
    <recommendedName>
        <fullName evidence="4">NAD(P)-binding domain-containing protein</fullName>
    </recommendedName>
</protein>
<comment type="similarity">
    <text evidence="1">Belongs to the NAD(P)-dependent epimerase/dehydratase family.</text>
</comment>
<dbReference type="InterPro" id="IPR016040">
    <property type="entry name" value="NAD(P)-bd_dom"/>
</dbReference>
<feature type="compositionally biased region" description="Polar residues" evidence="2">
    <location>
        <begin position="255"/>
        <end position="269"/>
    </location>
</feature>
<organism evidence="5 6">
    <name type="scientific">Dendrobium chrysotoxum</name>
    <name type="common">Orchid</name>
    <dbReference type="NCBI Taxonomy" id="161865"/>
    <lineage>
        <taxon>Eukaryota</taxon>
        <taxon>Viridiplantae</taxon>
        <taxon>Streptophyta</taxon>
        <taxon>Embryophyta</taxon>
        <taxon>Tracheophyta</taxon>
        <taxon>Spermatophyta</taxon>
        <taxon>Magnoliopsida</taxon>
        <taxon>Liliopsida</taxon>
        <taxon>Asparagales</taxon>
        <taxon>Orchidaceae</taxon>
        <taxon>Epidendroideae</taxon>
        <taxon>Malaxideae</taxon>
        <taxon>Dendrobiinae</taxon>
        <taxon>Dendrobium</taxon>
    </lineage>
</organism>
<dbReference type="InterPro" id="IPR036291">
    <property type="entry name" value="NAD(P)-bd_dom_sf"/>
</dbReference>
<dbReference type="EMBL" id="JAGFBR010000014">
    <property type="protein sequence ID" value="KAH0455258.1"/>
    <property type="molecule type" value="Genomic_DNA"/>
</dbReference>
<keyword evidence="6" id="KW-1185">Reference proteome</keyword>
<dbReference type="PANTHER" id="PTHR43725">
    <property type="entry name" value="UDP-GLUCOSE 4-EPIMERASE"/>
    <property type="match status" value="1"/>
</dbReference>
<feature type="domain" description="NAD(P)-binding" evidence="4">
    <location>
        <begin position="151"/>
        <end position="244"/>
    </location>
</feature>
<keyword evidence="3" id="KW-0472">Membrane</keyword>
<feature type="region of interest" description="Disordered" evidence="2">
    <location>
        <begin position="245"/>
        <end position="281"/>
    </location>
</feature>
<gene>
    <name evidence="5" type="ORF">IEQ34_015290</name>
</gene>
<evidence type="ECO:0000256" key="2">
    <source>
        <dbReference type="SAM" id="MobiDB-lite"/>
    </source>
</evidence>
<feature type="transmembrane region" description="Helical" evidence="3">
    <location>
        <begin position="108"/>
        <end position="127"/>
    </location>
</feature>
<dbReference type="PANTHER" id="PTHR43725:SF53">
    <property type="entry name" value="UDP-ARABINOSE 4-EPIMERASE 1"/>
    <property type="match status" value="1"/>
</dbReference>
<feature type="region of interest" description="Disordered" evidence="2">
    <location>
        <begin position="402"/>
        <end position="424"/>
    </location>
</feature>
<evidence type="ECO:0000313" key="5">
    <source>
        <dbReference type="EMBL" id="KAH0455258.1"/>
    </source>
</evidence>
<evidence type="ECO:0000259" key="4">
    <source>
        <dbReference type="Pfam" id="PF16363"/>
    </source>
</evidence>